<accession>A0A8J2SLG3</accession>
<evidence type="ECO:0000313" key="3">
    <source>
        <dbReference type="EMBL" id="CAH0369272.1"/>
    </source>
</evidence>
<evidence type="ECO:0000313" key="4">
    <source>
        <dbReference type="Proteomes" id="UP000789595"/>
    </source>
</evidence>
<feature type="signal peptide" evidence="2">
    <location>
        <begin position="1"/>
        <end position="18"/>
    </location>
</feature>
<evidence type="ECO:0000256" key="1">
    <source>
        <dbReference type="SAM" id="Phobius"/>
    </source>
</evidence>
<proteinExistence type="predicted"/>
<dbReference type="Proteomes" id="UP000789595">
    <property type="component" value="Unassembled WGS sequence"/>
</dbReference>
<feature type="chain" id="PRO_5035208537" description="Ubiquitin-like domain-containing protein" evidence="2">
    <location>
        <begin position="19"/>
        <end position="522"/>
    </location>
</feature>
<dbReference type="EMBL" id="CAKKNE010000002">
    <property type="protein sequence ID" value="CAH0369272.1"/>
    <property type="molecule type" value="Genomic_DNA"/>
</dbReference>
<keyword evidence="1" id="KW-1133">Transmembrane helix</keyword>
<name>A0A8J2SLG3_9STRA</name>
<keyword evidence="1" id="KW-0472">Membrane</keyword>
<feature type="transmembrane region" description="Helical" evidence="1">
    <location>
        <begin position="443"/>
        <end position="467"/>
    </location>
</feature>
<organism evidence="3 4">
    <name type="scientific">Pelagomonas calceolata</name>
    <dbReference type="NCBI Taxonomy" id="35677"/>
    <lineage>
        <taxon>Eukaryota</taxon>
        <taxon>Sar</taxon>
        <taxon>Stramenopiles</taxon>
        <taxon>Ochrophyta</taxon>
        <taxon>Pelagophyceae</taxon>
        <taxon>Pelagomonadales</taxon>
        <taxon>Pelagomonadaceae</taxon>
        <taxon>Pelagomonas</taxon>
    </lineage>
</organism>
<evidence type="ECO:0000256" key="2">
    <source>
        <dbReference type="SAM" id="SignalP"/>
    </source>
</evidence>
<keyword evidence="4" id="KW-1185">Reference proteome</keyword>
<reference evidence="3" key="1">
    <citation type="submission" date="2021-11" db="EMBL/GenBank/DDBJ databases">
        <authorList>
            <consortium name="Genoscope - CEA"/>
            <person name="William W."/>
        </authorList>
    </citation>
    <scope>NUCLEOTIDE SEQUENCE</scope>
</reference>
<keyword evidence="2" id="KW-0732">Signal</keyword>
<protein>
    <recommendedName>
        <fullName evidence="5">Ubiquitin-like domain-containing protein</fullName>
    </recommendedName>
</protein>
<sequence>MRFLVALALSAVAADTNTATLDGTTWKAKTWSGAAARGGDPDPYDDESTVEIAGGEISWTGGGGGGPYAIGSLPATASSPDSEEIKFSLDDDGDLVVEFGYASPATIVYARQGAPSTDGCPDALWTIAKEHSFEAMPGGPEQIVVVGGTQGLNVGSDVCIETNADGKNVDVQVYDLAMSLDAIKQGILANLGAGDLCLWRKDGELMTDGTLASNGVGRGHNLYAVLRATAASSTPLYACPESGTVPVNHGGDFPGRISCGCEKTGERADVTAEPLCRLCRADDSEYWYYRVDGECMCVDRDAFASSTGCLAQGTCAPDPTCAPTIDVDGTTSLEALEGYAWVAKDWSGSAKCGGDPDPYDDERIIKIAQNTIYFVNGGGGGPYYGVESLPHSDHAGHNEEMDFYLVSETELKVRFGYKKPASIIYKRTPWHDVVDEDCDDDVGFVWCIVVMTAVLVCCGCGLGCCAFRACRRKAPRATPIIVGLPVVAEEGPVASPKGAKGRVTVVSPKGARVGVVAYASEK</sequence>
<gene>
    <name evidence="3" type="ORF">PECAL_2P23900</name>
</gene>
<evidence type="ECO:0008006" key="5">
    <source>
        <dbReference type="Google" id="ProtNLM"/>
    </source>
</evidence>
<dbReference type="AlphaFoldDB" id="A0A8J2SLG3"/>
<keyword evidence="1" id="KW-0812">Transmembrane</keyword>
<comment type="caution">
    <text evidence="3">The sequence shown here is derived from an EMBL/GenBank/DDBJ whole genome shotgun (WGS) entry which is preliminary data.</text>
</comment>